<evidence type="ECO:0000313" key="2">
    <source>
        <dbReference type="Proteomes" id="UP000015105"/>
    </source>
</evidence>
<keyword evidence="2" id="KW-1185">Reference proteome</keyword>
<reference evidence="1" key="5">
    <citation type="journal article" date="2021" name="G3 (Bethesda)">
        <title>Aegilops tauschii genome assembly Aet v5.0 features greater sequence contiguity and improved annotation.</title>
        <authorList>
            <person name="Wang L."/>
            <person name="Zhu T."/>
            <person name="Rodriguez J.C."/>
            <person name="Deal K.R."/>
            <person name="Dubcovsky J."/>
            <person name="McGuire P.E."/>
            <person name="Lux T."/>
            <person name="Spannagl M."/>
            <person name="Mayer K.F.X."/>
            <person name="Baldrich P."/>
            <person name="Meyers B.C."/>
            <person name="Huo N."/>
            <person name="Gu Y.Q."/>
            <person name="Zhou H."/>
            <person name="Devos K.M."/>
            <person name="Bennetzen J.L."/>
            <person name="Unver T."/>
            <person name="Budak H."/>
            <person name="Gulick P.J."/>
            <person name="Galiba G."/>
            <person name="Kalapos B."/>
            <person name="Nelson D.R."/>
            <person name="Li P."/>
            <person name="You F.M."/>
            <person name="Luo M.C."/>
            <person name="Dvorak J."/>
        </authorList>
    </citation>
    <scope>NUCLEOTIDE SEQUENCE [LARGE SCALE GENOMIC DNA]</scope>
    <source>
        <strain evidence="1">cv. AL8/78</strain>
    </source>
</reference>
<accession>A0A453S383</accession>
<proteinExistence type="predicted"/>
<reference evidence="1" key="3">
    <citation type="journal article" date="2017" name="Nature">
        <title>Genome sequence of the progenitor of the wheat D genome Aegilops tauschii.</title>
        <authorList>
            <person name="Luo M.C."/>
            <person name="Gu Y.Q."/>
            <person name="Puiu D."/>
            <person name="Wang H."/>
            <person name="Twardziok S.O."/>
            <person name="Deal K.R."/>
            <person name="Huo N."/>
            <person name="Zhu T."/>
            <person name="Wang L."/>
            <person name="Wang Y."/>
            <person name="McGuire P.E."/>
            <person name="Liu S."/>
            <person name="Long H."/>
            <person name="Ramasamy R.K."/>
            <person name="Rodriguez J.C."/>
            <person name="Van S.L."/>
            <person name="Yuan L."/>
            <person name="Wang Z."/>
            <person name="Xia Z."/>
            <person name="Xiao L."/>
            <person name="Anderson O.D."/>
            <person name="Ouyang S."/>
            <person name="Liang Y."/>
            <person name="Zimin A.V."/>
            <person name="Pertea G."/>
            <person name="Qi P."/>
            <person name="Bennetzen J.L."/>
            <person name="Dai X."/>
            <person name="Dawson M.W."/>
            <person name="Muller H.G."/>
            <person name="Kugler K."/>
            <person name="Rivarola-Duarte L."/>
            <person name="Spannagl M."/>
            <person name="Mayer K.F.X."/>
            <person name="Lu F.H."/>
            <person name="Bevan M.W."/>
            <person name="Leroy P."/>
            <person name="Li P."/>
            <person name="You F.M."/>
            <person name="Sun Q."/>
            <person name="Liu Z."/>
            <person name="Lyons E."/>
            <person name="Wicker T."/>
            <person name="Salzberg S.L."/>
            <person name="Devos K.M."/>
            <person name="Dvorak J."/>
        </authorList>
    </citation>
    <scope>NUCLEOTIDE SEQUENCE [LARGE SCALE GENOMIC DNA]</scope>
    <source>
        <strain evidence="1">cv. AL8/78</strain>
    </source>
</reference>
<name>A0A453S383_AEGTS</name>
<protein>
    <submittedName>
        <fullName evidence="1">Uncharacterized protein</fullName>
    </submittedName>
</protein>
<dbReference type="AlphaFoldDB" id="A0A453S383"/>
<evidence type="ECO:0000313" key="1">
    <source>
        <dbReference type="EnsemblPlants" id="AET7Gv20810100.2"/>
    </source>
</evidence>
<sequence length="75" mass="7988">WSWASVRPSGGGTWIRIARPHLIRGPGGDRQDPECSLATSGGHLWEQGSPAERKGAAAAILHGVSDATIQQWIFA</sequence>
<dbReference type="Gramene" id="AET7Gv20810100.2">
    <property type="protein sequence ID" value="AET7Gv20810100.2"/>
    <property type="gene ID" value="AET7Gv20810100"/>
</dbReference>
<reference evidence="2" key="1">
    <citation type="journal article" date="2014" name="Science">
        <title>Ancient hybridizations among the ancestral genomes of bread wheat.</title>
        <authorList>
            <consortium name="International Wheat Genome Sequencing Consortium,"/>
            <person name="Marcussen T."/>
            <person name="Sandve S.R."/>
            <person name="Heier L."/>
            <person name="Spannagl M."/>
            <person name="Pfeifer M."/>
            <person name="Jakobsen K.S."/>
            <person name="Wulff B.B."/>
            <person name="Steuernagel B."/>
            <person name="Mayer K.F."/>
            <person name="Olsen O.A."/>
        </authorList>
    </citation>
    <scope>NUCLEOTIDE SEQUENCE [LARGE SCALE GENOMIC DNA]</scope>
    <source>
        <strain evidence="2">cv. AL8/78</strain>
    </source>
</reference>
<dbReference type="Proteomes" id="UP000015105">
    <property type="component" value="Chromosome 7D"/>
</dbReference>
<dbReference type="EnsemblPlants" id="AET7Gv20810100.2">
    <property type="protein sequence ID" value="AET7Gv20810100.2"/>
    <property type="gene ID" value="AET7Gv20810100"/>
</dbReference>
<reference evidence="1" key="4">
    <citation type="submission" date="2019-03" db="UniProtKB">
        <authorList>
            <consortium name="EnsemblPlants"/>
        </authorList>
    </citation>
    <scope>IDENTIFICATION</scope>
</reference>
<organism evidence="1 2">
    <name type="scientific">Aegilops tauschii subsp. strangulata</name>
    <name type="common">Goatgrass</name>
    <dbReference type="NCBI Taxonomy" id="200361"/>
    <lineage>
        <taxon>Eukaryota</taxon>
        <taxon>Viridiplantae</taxon>
        <taxon>Streptophyta</taxon>
        <taxon>Embryophyta</taxon>
        <taxon>Tracheophyta</taxon>
        <taxon>Spermatophyta</taxon>
        <taxon>Magnoliopsida</taxon>
        <taxon>Liliopsida</taxon>
        <taxon>Poales</taxon>
        <taxon>Poaceae</taxon>
        <taxon>BOP clade</taxon>
        <taxon>Pooideae</taxon>
        <taxon>Triticodae</taxon>
        <taxon>Triticeae</taxon>
        <taxon>Triticinae</taxon>
        <taxon>Aegilops</taxon>
    </lineage>
</organism>
<reference evidence="2" key="2">
    <citation type="journal article" date="2017" name="Nat. Plants">
        <title>The Aegilops tauschii genome reveals multiple impacts of transposons.</title>
        <authorList>
            <person name="Zhao G."/>
            <person name="Zou C."/>
            <person name="Li K."/>
            <person name="Wang K."/>
            <person name="Li T."/>
            <person name="Gao L."/>
            <person name="Zhang X."/>
            <person name="Wang H."/>
            <person name="Yang Z."/>
            <person name="Liu X."/>
            <person name="Jiang W."/>
            <person name="Mao L."/>
            <person name="Kong X."/>
            <person name="Jiao Y."/>
            <person name="Jia J."/>
        </authorList>
    </citation>
    <scope>NUCLEOTIDE SEQUENCE [LARGE SCALE GENOMIC DNA]</scope>
    <source>
        <strain evidence="2">cv. AL8/78</strain>
    </source>
</reference>